<dbReference type="RefSeq" id="WP_309980941.1">
    <property type="nucleotide sequence ID" value="NZ_JAVDTI010000001.1"/>
</dbReference>
<organism evidence="3 4">
    <name type="scientific">Dyadobacter fermentans</name>
    <dbReference type="NCBI Taxonomy" id="94254"/>
    <lineage>
        <taxon>Bacteria</taxon>
        <taxon>Pseudomonadati</taxon>
        <taxon>Bacteroidota</taxon>
        <taxon>Cytophagia</taxon>
        <taxon>Cytophagales</taxon>
        <taxon>Spirosomataceae</taxon>
        <taxon>Dyadobacter</taxon>
    </lineage>
</organism>
<dbReference type="Gene3D" id="2.150.10.10">
    <property type="entry name" value="Serralysin-like metalloprotease, C-terminal"/>
    <property type="match status" value="1"/>
</dbReference>
<dbReference type="InterPro" id="IPR011049">
    <property type="entry name" value="Serralysin-like_metalloprot_C"/>
</dbReference>
<accession>A0ABU1QQT6</accession>
<keyword evidence="4" id="KW-1185">Reference proteome</keyword>
<dbReference type="PROSITE" id="PS51688">
    <property type="entry name" value="ICA"/>
    <property type="match status" value="1"/>
</dbReference>
<feature type="coiled-coil region" evidence="1">
    <location>
        <begin position="296"/>
        <end position="323"/>
    </location>
</feature>
<dbReference type="EMBL" id="JAVDTI010000001">
    <property type="protein sequence ID" value="MDR6803504.1"/>
    <property type="molecule type" value="Genomic_DNA"/>
</dbReference>
<keyword evidence="1" id="KW-0175">Coiled coil</keyword>
<evidence type="ECO:0000256" key="1">
    <source>
        <dbReference type="SAM" id="Coils"/>
    </source>
</evidence>
<dbReference type="Pfam" id="PF13884">
    <property type="entry name" value="Peptidase_S74"/>
    <property type="match status" value="1"/>
</dbReference>
<evidence type="ECO:0000259" key="2">
    <source>
        <dbReference type="PROSITE" id="PS51688"/>
    </source>
</evidence>
<dbReference type="Proteomes" id="UP001264980">
    <property type="component" value="Unassembled WGS sequence"/>
</dbReference>
<dbReference type="SUPFAM" id="SSF101967">
    <property type="entry name" value="Adhesin YadA, collagen-binding domain"/>
    <property type="match status" value="1"/>
</dbReference>
<dbReference type="InterPro" id="IPR030392">
    <property type="entry name" value="S74_ICA"/>
</dbReference>
<protein>
    <recommendedName>
        <fullName evidence="2">Peptidase S74 domain-containing protein</fullName>
    </recommendedName>
</protein>
<reference evidence="3 4" key="1">
    <citation type="submission" date="2023-07" db="EMBL/GenBank/DDBJ databases">
        <title>Sorghum-associated microbial communities from plants grown in Nebraska, USA.</title>
        <authorList>
            <person name="Schachtman D."/>
        </authorList>
    </citation>
    <scope>NUCLEOTIDE SEQUENCE [LARGE SCALE GENOMIC DNA]</scope>
    <source>
        <strain evidence="3 4">BE57</strain>
    </source>
</reference>
<comment type="caution">
    <text evidence="3">The sequence shown here is derived from an EMBL/GenBank/DDBJ whole genome shotgun (WGS) entry which is preliminary data.</text>
</comment>
<proteinExistence type="predicted"/>
<gene>
    <name evidence="3" type="ORF">J2W84_000541</name>
</gene>
<evidence type="ECO:0000313" key="4">
    <source>
        <dbReference type="Proteomes" id="UP001264980"/>
    </source>
</evidence>
<evidence type="ECO:0000313" key="3">
    <source>
        <dbReference type="EMBL" id="MDR6803504.1"/>
    </source>
</evidence>
<feature type="domain" description="Peptidase S74" evidence="2">
    <location>
        <begin position="217"/>
        <end position="324"/>
    </location>
</feature>
<sequence>MLLISGFMLLHLPSKGQVGIGTTQPQAMLHVHDGSILSSTLPQNPADNPYYNPAFPDPVEFKMKWFHDKGAFRSIGFRAGSGALDPFVTGMYSFASGFECFATGIGSTAFGLKTLASGKASLASGESSSATAFCTFAHGESAIASGANSVALGTLVSTNGKAGAFVFGDYNKNMQLTSTADNQISMRFAGGYQFYTNSQASVGVSLASGGNSWQIVSDRNRKENFSPVDGEAFLEKIEKMPLSSWNYKGQDPKHFRHYGPMAQDFFEAFGHDSYGTIGTDTTINQADLEGVNLIAVQALAKRTQQLREKHRELLLEIESIKEHLANNEPSSVTRKRRKVLLTKR</sequence>
<name>A0ABU1QQT6_9BACT</name>